<name>A0A8J3A8Z1_9PROT</name>
<dbReference type="NCBIfam" id="TIGR00724">
    <property type="entry name" value="urea_amlyse_rel"/>
    <property type="match status" value="1"/>
</dbReference>
<dbReference type="InterPro" id="IPR029000">
    <property type="entry name" value="Cyclophilin-like_dom_sf"/>
</dbReference>
<dbReference type="GO" id="GO:0005524">
    <property type="term" value="F:ATP binding"/>
    <property type="evidence" value="ECO:0007669"/>
    <property type="project" value="UniProtKB-KW"/>
</dbReference>
<protein>
    <submittedName>
        <fullName evidence="6">Biotin-dependent carboxyltransferase family protein</fullName>
    </submittedName>
    <submittedName>
        <fullName evidence="5">Carboxylase</fullName>
    </submittedName>
</protein>
<dbReference type="RefSeq" id="WP_155140490.1">
    <property type="nucleotide sequence ID" value="NZ_BMGZ01000002.1"/>
</dbReference>
<evidence type="ECO:0000259" key="4">
    <source>
        <dbReference type="SMART" id="SM00797"/>
    </source>
</evidence>
<feature type="domain" description="Carboxyltransferase" evidence="4">
    <location>
        <begin position="24"/>
        <end position="302"/>
    </location>
</feature>
<keyword evidence="3" id="KW-0067">ATP-binding</keyword>
<dbReference type="InterPro" id="IPR052708">
    <property type="entry name" value="PxpC"/>
</dbReference>
<evidence type="ECO:0000313" key="5">
    <source>
        <dbReference type="EMBL" id="GGH98552.1"/>
    </source>
</evidence>
<dbReference type="SUPFAM" id="SSF50891">
    <property type="entry name" value="Cyclophilin-like"/>
    <property type="match status" value="1"/>
</dbReference>
<dbReference type="Pfam" id="PF02626">
    <property type="entry name" value="CT_A_B"/>
    <property type="match status" value="1"/>
</dbReference>
<dbReference type="GO" id="GO:0016787">
    <property type="term" value="F:hydrolase activity"/>
    <property type="evidence" value="ECO:0007669"/>
    <property type="project" value="UniProtKB-KW"/>
</dbReference>
<dbReference type="Gene3D" id="2.40.100.10">
    <property type="entry name" value="Cyclophilin-like"/>
    <property type="match status" value="1"/>
</dbReference>
<dbReference type="EMBL" id="VCJR02000002">
    <property type="protein sequence ID" value="NHK28463.1"/>
    <property type="molecule type" value="Genomic_DNA"/>
</dbReference>
<sequence>MALRIEKAGLATSLQDVGRSGVAHLGVPPGGAMDCLSLALANWLVGKAPGATAMEITLTGATISFEARMAFALVGGRADITLNDQPVAMQEQHIANPGDVLEIGAMQAGCRIYLATSDDLHADEVFGSASTYAPGGFGGHQGRMLADGDIIATVGREEPDRRTAPVKFHPFLNKGWVLRAVSGPEADLLDDASREALFTEAFRASQRASRQGAELDKPVLSLREAARMQSGPVFPGTVQCPPSGKPYLLMADAQTTGGYPRIAQVIRADRHLMGQIKPGDTVRFMAIEPDEAAQILREKNVLYAELFGQDIF</sequence>
<evidence type="ECO:0000256" key="1">
    <source>
        <dbReference type="ARBA" id="ARBA00022741"/>
    </source>
</evidence>
<proteinExistence type="predicted"/>
<dbReference type="SMART" id="SM00797">
    <property type="entry name" value="AHS2"/>
    <property type="match status" value="1"/>
</dbReference>
<dbReference type="InterPro" id="IPR003778">
    <property type="entry name" value="CT_A_B"/>
</dbReference>
<dbReference type="PANTHER" id="PTHR43309:SF3">
    <property type="entry name" value="5-OXOPROLINASE SUBUNIT C"/>
    <property type="match status" value="1"/>
</dbReference>
<evidence type="ECO:0000313" key="7">
    <source>
        <dbReference type="Proteomes" id="UP000621856"/>
    </source>
</evidence>
<evidence type="ECO:0000313" key="8">
    <source>
        <dbReference type="Proteomes" id="UP000818603"/>
    </source>
</evidence>
<keyword evidence="8" id="KW-1185">Reference proteome</keyword>
<accession>A0A8J3A8Z1</accession>
<evidence type="ECO:0000313" key="6">
    <source>
        <dbReference type="EMBL" id="NHK28463.1"/>
    </source>
</evidence>
<organism evidence="5 7">
    <name type="scientific">Aquisalinus luteolus</name>
    <dbReference type="NCBI Taxonomy" id="1566827"/>
    <lineage>
        <taxon>Bacteria</taxon>
        <taxon>Pseudomonadati</taxon>
        <taxon>Pseudomonadota</taxon>
        <taxon>Alphaproteobacteria</taxon>
        <taxon>Parvularculales</taxon>
        <taxon>Parvularculaceae</taxon>
        <taxon>Aquisalinus</taxon>
    </lineage>
</organism>
<evidence type="ECO:0000256" key="2">
    <source>
        <dbReference type="ARBA" id="ARBA00022801"/>
    </source>
</evidence>
<reference evidence="6 8" key="2">
    <citation type="submission" date="2020-02" db="EMBL/GenBank/DDBJ databases">
        <title>Genome sequence of Parvularcula flava strain NH6-79.</title>
        <authorList>
            <person name="Abdul Karim M.H."/>
            <person name="Lam M.Q."/>
            <person name="Chen S.J."/>
            <person name="Yahya A."/>
            <person name="Shahir S."/>
            <person name="Shamsir M.S."/>
            <person name="Chong C.S."/>
        </authorList>
    </citation>
    <scope>NUCLEOTIDE SEQUENCE [LARGE SCALE GENOMIC DNA]</scope>
    <source>
        <strain evidence="6 8">NH6-79</strain>
    </source>
</reference>
<dbReference type="Proteomes" id="UP000621856">
    <property type="component" value="Unassembled WGS sequence"/>
</dbReference>
<reference evidence="5" key="3">
    <citation type="submission" date="2020-09" db="EMBL/GenBank/DDBJ databases">
        <authorList>
            <person name="Sun Q."/>
            <person name="Zhou Y."/>
        </authorList>
    </citation>
    <scope>NUCLEOTIDE SEQUENCE</scope>
    <source>
        <strain evidence="5">CGMCC 1.14984</strain>
    </source>
</reference>
<evidence type="ECO:0000256" key="3">
    <source>
        <dbReference type="ARBA" id="ARBA00022840"/>
    </source>
</evidence>
<dbReference type="PANTHER" id="PTHR43309">
    <property type="entry name" value="5-OXOPROLINASE SUBUNIT C"/>
    <property type="match status" value="1"/>
</dbReference>
<keyword evidence="2" id="KW-0378">Hydrolase</keyword>
<keyword evidence="1" id="KW-0547">Nucleotide-binding</keyword>
<dbReference type="AlphaFoldDB" id="A0A8J3A8Z1"/>
<dbReference type="Proteomes" id="UP000818603">
    <property type="component" value="Unassembled WGS sequence"/>
</dbReference>
<reference evidence="5" key="1">
    <citation type="journal article" date="2014" name="Int. J. Syst. Evol. Microbiol.">
        <title>Complete genome sequence of Corynebacterium casei LMG S-19264T (=DSM 44701T), isolated from a smear-ripened cheese.</title>
        <authorList>
            <consortium name="US DOE Joint Genome Institute (JGI-PGF)"/>
            <person name="Walter F."/>
            <person name="Albersmeier A."/>
            <person name="Kalinowski J."/>
            <person name="Ruckert C."/>
        </authorList>
    </citation>
    <scope>NUCLEOTIDE SEQUENCE</scope>
    <source>
        <strain evidence="5">CGMCC 1.14984</strain>
    </source>
</reference>
<gene>
    <name evidence="6" type="ORF">FF098_011150</name>
    <name evidence="5" type="ORF">GCM10011355_22410</name>
</gene>
<dbReference type="EMBL" id="BMGZ01000002">
    <property type="protein sequence ID" value="GGH98552.1"/>
    <property type="molecule type" value="Genomic_DNA"/>
</dbReference>
<comment type="caution">
    <text evidence="5">The sequence shown here is derived from an EMBL/GenBank/DDBJ whole genome shotgun (WGS) entry which is preliminary data.</text>
</comment>